<name>A0A2K3KWB1_TRIPR</name>
<gene>
    <name evidence="2" type="ORF">L195_g057520</name>
</gene>
<feature type="region of interest" description="Disordered" evidence="1">
    <location>
        <begin position="1"/>
        <end position="24"/>
    </location>
</feature>
<evidence type="ECO:0000313" key="3">
    <source>
        <dbReference type="Proteomes" id="UP000236291"/>
    </source>
</evidence>
<feature type="compositionally biased region" description="Polar residues" evidence="1">
    <location>
        <begin position="96"/>
        <end position="116"/>
    </location>
</feature>
<feature type="region of interest" description="Disordered" evidence="1">
    <location>
        <begin position="45"/>
        <end position="116"/>
    </location>
</feature>
<organism evidence="2 3">
    <name type="scientific">Trifolium pratense</name>
    <name type="common">Red clover</name>
    <dbReference type="NCBI Taxonomy" id="57577"/>
    <lineage>
        <taxon>Eukaryota</taxon>
        <taxon>Viridiplantae</taxon>
        <taxon>Streptophyta</taxon>
        <taxon>Embryophyta</taxon>
        <taxon>Tracheophyta</taxon>
        <taxon>Spermatophyta</taxon>
        <taxon>Magnoliopsida</taxon>
        <taxon>eudicotyledons</taxon>
        <taxon>Gunneridae</taxon>
        <taxon>Pentapetalae</taxon>
        <taxon>rosids</taxon>
        <taxon>fabids</taxon>
        <taxon>Fabales</taxon>
        <taxon>Fabaceae</taxon>
        <taxon>Papilionoideae</taxon>
        <taxon>50 kb inversion clade</taxon>
        <taxon>NPAAA clade</taxon>
        <taxon>Hologalegina</taxon>
        <taxon>IRL clade</taxon>
        <taxon>Trifolieae</taxon>
        <taxon>Trifolium</taxon>
    </lineage>
</organism>
<protein>
    <submittedName>
        <fullName evidence="2">Uncharacterized protein</fullName>
    </submittedName>
</protein>
<dbReference type="AlphaFoldDB" id="A0A2K3KWB1"/>
<evidence type="ECO:0000256" key="1">
    <source>
        <dbReference type="SAM" id="MobiDB-lite"/>
    </source>
</evidence>
<dbReference type="Proteomes" id="UP000236291">
    <property type="component" value="Unassembled WGS sequence"/>
</dbReference>
<accession>A0A2K3KWB1</accession>
<reference evidence="2 3" key="2">
    <citation type="journal article" date="2017" name="Front. Plant Sci.">
        <title>Gene Classification and Mining of Molecular Markers Useful in Red Clover (Trifolium pratense) Breeding.</title>
        <authorList>
            <person name="Istvanek J."/>
            <person name="Dluhosova J."/>
            <person name="Dluhos P."/>
            <person name="Patkova L."/>
            <person name="Nedelnik J."/>
            <person name="Repkova J."/>
        </authorList>
    </citation>
    <scope>NUCLEOTIDE SEQUENCE [LARGE SCALE GENOMIC DNA]</scope>
    <source>
        <strain evidence="3">cv. Tatra</strain>
        <tissue evidence="2">Young leaves</tissue>
    </source>
</reference>
<reference evidence="2 3" key="1">
    <citation type="journal article" date="2014" name="Am. J. Bot.">
        <title>Genome assembly and annotation for red clover (Trifolium pratense; Fabaceae).</title>
        <authorList>
            <person name="Istvanek J."/>
            <person name="Jaros M."/>
            <person name="Krenek A."/>
            <person name="Repkova J."/>
        </authorList>
    </citation>
    <scope>NUCLEOTIDE SEQUENCE [LARGE SCALE GENOMIC DNA]</scope>
    <source>
        <strain evidence="3">cv. Tatra</strain>
        <tissue evidence="2">Young leaves</tissue>
    </source>
</reference>
<sequence length="162" mass="17604">RYTLKKNSESAARTSNIPPPKVASTVRTSNVSHHHVLHAACATRTSNDIPPFNSQPCDSETQISSHDATPHTMPSTTRTSNGTHTNTAPHIRESAARTSNVIPPFNSQPCDSETQRSSGKQTLILGLQGYIYRVNKVLPSCKISQFCITSLQKKKLGITPAI</sequence>
<proteinExistence type="predicted"/>
<feature type="compositionally biased region" description="Low complexity" evidence="1">
    <location>
        <begin position="75"/>
        <end position="87"/>
    </location>
</feature>
<comment type="caution">
    <text evidence="2">The sequence shown here is derived from an EMBL/GenBank/DDBJ whole genome shotgun (WGS) entry which is preliminary data.</text>
</comment>
<feature type="non-terminal residue" evidence="2">
    <location>
        <position position="1"/>
    </location>
</feature>
<dbReference type="EMBL" id="ASHM01114459">
    <property type="protein sequence ID" value="PNX70565.1"/>
    <property type="molecule type" value="Genomic_DNA"/>
</dbReference>
<feature type="compositionally biased region" description="Polar residues" evidence="1">
    <location>
        <begin position="45"/>
        <end position="67"/>
    </location>
</feature>
<evidence type="ECO:0000313" key="2">
    <source>
        <dbReference type="EMBL" id="PNX70565.1"/>
    </source>
</evidence>